<keyword evidence="3" id="KW-1185">Reference proteome</keyword>
<name>A0A9W4T1L3_9GLOM</name>
<feature type="non-terminal residue" evidence="2">
    <location>
        <position position="1"/>
    </location>
</feature>
<dbReference type="AlphaFoldDB" id="A0A9W4T1L3"/>
<organism evidence="2 3">
    <name type="scientific">Funneliformis geosporum</name>
    <dbReference type="NCBI Taxonomy" id="1117311"/>
    <lineage>
        <taxon>Eukaryota</taxon>
        <taxon>Fungi</taxon>
        <taxon>Fungi incertae sedis</taxon>
        <taxon>Mucoromycota</taxon>
        <taxon>Glomeromycotina</taxon>
        <taxon>Glomeromycetes</taxon>
        <taxon>Glomerales</taxon>
        <taxon>Glomeraceae</taxon>
        <taxon>Funneliformis</taxon>
    </lineage>
</organism>
<evidence type="ECO:0000256" key="1">
    <source>
        <dbReference type="SAM" id="MobiDB-lite"/>
    </source>
</evidence>
<accession>A0A9W4T1L3</accession>
<evidence type="ECO:0000313" key="2">
    <source>
        <dbReference type="EMBL" id="CAI2189145.1"/>
    </source>
</evidence>
<reference evidence="2" key="1">
    <citation type="submission" date="2022-08" db="EMBL/GenBank/DDBJ databases">
        <authorList>
            <person name="Kallberg Y."/>
            <person name="Tangrot J."/>
            <person name="Rosling A."/>
        </authorList>
    </citation>
    <scope>NUCLEOTIDE SEQUENCE</scope>
    <source>
        <strain evidence="2">Wild A</strain>
    </source>
</reference>
<proteinExistence type="predicted"/>
<dbReference type="Proteomes" id="UP001153678">
    <property type="component" value="Unassembled WGS sequence"/>
</dbReference>
<evidence type="ECO:0000313" key="3">
    <source>
        <dbReference type="Proteomes" id="UP001153678"/>
    </source>
</evidence>
<dbReference type="EMBL" id="CAMKVN010005639">
    <property type="protein sequence ID" value="CAI2189145.1"/>
    <property type="molecule type" value="Genomic_DNA"/>
</dbReference>
<gene>
    <name evidence="2" type="ORF">FWILDA_LOCUS13934</name>
</gene>
<comment type="caution">
    <text evidence="2">The sequence shown here is derived from an EMBL/GenBank/DDBJ whole genome shotgun (WGS) entry which is preliminary data.</text>
</comment>
<feature type="region of interest" description="Disordered" evidence="1">
    <location>
        <begin position="1"/>
        <end position="39"/>
    </location>
</feature>
<sequence>RRSAEYSFIVLEDNKHDSNTEDKDTSEEETESYPPPAKK</sequence>
<feature type="compositionally biased region" description="Basic and acidic residues" evidence="1">
    <location>
        <begin position="12"/>
        <end position="23"/>
    </location>
</feature>
<protein>
    <submittedName>
        <fullName evidence="2">1883_t:CDS:1</fullName>
    </submittedName>
</protein>